<evidence type="ECO:0000313" key="6">
    <source>
        <dbReference type="Proteomes" id="UP000636709"/>
    </source>
</evidence>
<feature type="domain" description="Exocyst complex subunit Exo70 C-terminal" evidence="4">
    <location>
        <begin position="337"/>
        <end position="384"/>
    </location>
</feature>
<evidence type="ECO:0000256" key="1">
    <source>
        <dbReference type="ARBA" id="ARBA00006756"/>
    </source>
</evidence>
<proteinExistence type="inferred from homology"/>
<dbReference type="SUPFAM" id="SSF74788">
    <property type="entry name" value="Cullin repeat-like"/>
    <property type="match status" value="3"/>
</dbReference>
<evidence type="ECO:0000256" key="3">
    <source>
        <dbReference type="SAM" id="MobiDB-lite"/>
    </source>
</evidence>
<evidence type="ECO:0000313" key="5">
    <source>
        <dbReference type="EMBL" id="KAF8677027.1"/>
    </source>
</evidence>
<evidence type="ECO:0000256" key="2">
    <source>
        <dbReference type="ARBA" id="ARBA00022448"/>
    </source>
</evidence>
<keyword evidence="2" id="KW-0813">Transport</keyword>
<dbReference type="OrthoDB" id="1922221at2759"/>
<dbReference type="GO" id="GO:0000145">
    <property type="term" value="C:exocyst"/>
    <property type="evidence" value="ECO:0007669"/>
    <property type="project" value="InterPro"/>
</dbReference>
<dbReference type="Pfam" id="PF20669">
    <property type="entry name" value="Exo70_N"/>
    <property type="match status" value="1"/>
</dbReference>
<dbReference type="PANTHER" id="PTHR12542">
    <property type="entry name" value="EXOCYST COMPLEX PROTEIN EXO70"/>
    <property type="match status" value="1"/>
</dbReference>
<feature type="domain" description="Exocyst complex subunit Exo70 C-terminal" evidence="4">
    <location>
        <begin position="1348"/>
        <end position="1516"/>
    </location>
</feature>
<dbReference type="Pfam" id="PF03081">
    <property type="entry name" value="Exo70_C"/>
    <property type="match status" value="3"/>
</dbReference>
<dbReference type="EMBL" id="JACEFO010002150">
    <property type="protein sequence ID" value="KAF8677027.1"/>
    <property type="molecule type" value="Genomic_DNA"/>
</dbReference>
<dbReference type="GO" id="GO:0005546">
    <property type="term" value="F:phosphatidylinositol-4,5-bisphosphate binding"/>
    <property type="evidence" value="ECO:0007669"/>
    <property type="project" value="InterPro"/>
</dbReference>
<reference evidence="5" key="1">
    <citation type="submission" date="2020-07" db="EMBL/GenBank/DDBJ databases">
        <title>Genome sequence and genetic diversity analysis of an under-domesticated orphan crop, white fonio (Digitaria exilis).</title>
        <authorList>
            <person name="Bennetzen J.L."/>
            <person name="Chen S."/>
            <person name="Ma X."/>
            <person name="Wang X."/>
            <person name="Yssel A.E.J."/>
            <person name="Chaluvadi S.R."/>
            <person name="Johnson M."/>
            <person name="Gangashetty P."/>
            <person name="Hamidou F."/>
            <person name="Sanogo M.D."/>
            <person name="Zwaenepoel A."/>
            <person name="Wallace J."/>
            <person name="Van De Peer Y."/>
            <person name="Van Deynze A."/>
        </authorList>
    </citation>
    <scope>NUCLEOTIDE SEQUENCE</scope>
    <source>
        <tissue evidence="5">Leaves</tissue>
    </source>
</reference>
<organism evidence="5 6">
    <name type="scientific">Digitaria exilis</name>
    <dbReference type="NCBI Taxonomy" id="1010633"/>
    <lineage>
        <taxon>Eukaryota</taxon>
        <taxon>Viridiplantae</taxon>
        <taxon>Streptophyta</taxon>
        <taxon>Embryophyta</taxon>
        <taxon>Tracheophyta</taxon>
        <taxon>Spermatophyta</taxon>
        <taxon>Magnoliopsida</taxon>
        <taxon>Liliopsida</taxon>
        <taxon>Poales</taxon>
        <taxon>Poaceae</taxon>
        <taxon>PACMAD clade</taxon>
        <taxon>Panicoideae</taxon>
        <taxon>Panicodae</taxon>
        <taxon>Paniceae</taxon>
        <taxon>Anthephorinae</taxon>
        <taxon>Digitaria</taxon>
    </lineage>
</organism>
<dbReference type="InterPro" id="IPR016159">
    <property type="entry name" value="Cullin_repeat-like_dom_sf"/>
</dbReference>
<evidence type="ECO:0000259" key="4">
    <source>
        <dbReference type="Pfam" id="PF03081"/>
    </source>
</evidence>
<feature type="region of interest" description="Disordered" evidence="3">
    <location>
        <begin position="64"/>
        <end position="96"/>
    </location>
</feature>
<dbReference type="InterPro" id="IPR004140">
    <property type="entry name" value="Exo70"/>
</dbReference>
<dbReference type="GO" id="GO:0006887">
    <property type="term" value="P:exocytosis"/>
    <property type="evidence" value="ECO:0007669"/>
    <property type="project" value="InterPro"/>
</dbReference>
<feature type="domain" description="Exocyst complex subunit Exo70 C-terminal" evidence="4">
    <location>
        <begin position="760"/>
        <end position="934"/>
    </location>
</feature>
<feature type="compositionally biased region" description="Pro residues" evidence="3">
    <location>
        <begin position="1004"/>
        <end position="1023"/>
    </location>
</feature>
<dbReference type="PANTHER" id="PTHR12542:SF23">
    <property type="entry name" value="EXOCYST SUBUNIT EXO70 FAMILY PROTEIN"/>
    <property type="match status" value="1"/>
</dbReference>
<dbReference type="Proteomes" id="UP000636709">
    <property type="component" value="Unassembled WGS sequence"/>
</dbReference>
<protein>
    <recommendedName>
        <fullName evidence="4">Exocyst complex subunit Exo70 C-terminal domain-containing protein</fullName>
    </recommendedName>
</protein>
<feature type="region of interest" description="Disordered" evidence="3">
    <location>
        <begin position="998"/>
        <end position="1064"/>
    </location>
</feature>
<sequence length="1572" mass="169317">MEPLRRQGEPQGKECEAPEGVPALQLATIIQLLALQPARAYPTAAHAMDLALFRAHGPFVYPSDGGGDGSGRRAPRGGKAGGGAAHASSRGGQLARAGPRLEEIQAKLRAMQAAASAIHAPRAEVAAAGPHIDHTMGPAIAVLKVFDAVHGLEPRLLAPGAAERDLPGYLAVIAQLEDARHFLAGNCGLAAQWLADIIEYLGDRELADPRFLTNLGLKLNGHRAPSRASGDLDGGLLGATLDILEARFRRLLADHSAPLAMPKFGAAAAPSRVPAAAVQKLSLILDRLVANGRQDRCVAVYIDARGSVVSISLGALGIDYLRDPAQDALALGPALEMWGRHLEFVVRRLLESERQLCAKVFGQHKNAASACFAKVAMQAIVHAKKDLIKLQRLLEGFACLNKVELQRSMPPPSDGGVPPLVTIVVRLLGDQYRPLLGQLASESRSRLRFVGCLPCSLPVVAHAAHTPWILTTLHMIISSTVRAAAAMDQDDEGRLAAARLKLRAAVDKSRALGHELARAGPRLEEIQVKLRSLEVPVRAIRAPRAEVAAAGPHIKHTVGPAIAVLKVFDAVHGLELRLLAPGAARRDLPGYLAVLAQLEEARRFLAGNCGLAAQWLADIIQYLGDRDLAGPLFLANLRLTLKDLRAPTGDLDGGLLGAALDILEAEFRRLLADHSAPVRKPKTAAAAALSAPPRVPAVTVQKLSLILDRLVSNGRKDSCVAAYIDARGSAVSVSLGALGFHYLRDPGQDAQALGPALEMWERHLEFVVRRLLESERQLRAKVFGQHKNAASLCFGEVAAQAIVLDFMRFGCALSNTTKDPIKLLRFLEVFGCLNNLRPDFNRLFGGKACAEIQSQTRDLVKLSIDGAAEIFDELIAQVELQRHMRPPSDGGVPRLVTFVVKFGNQLLGDQYRPMLGQVLTIHRSWRKELGGALRRGESLNDQAATGHRQTATVVVWWPTEIQGGACSPLRFVCQHVRGPPPQHTTMIYSDYSFRTPHAMMQSQKPPPFRPPLPLSRLPPPLPFDPSSVHPSLRTRTHPPQTPLPTRNPGGGRRRGRRGSKISAIPPVRPAAAVAMEQGEEGRAAASLAAARRTLRAGVEKSRALGHALARAGPRLGEIQAALPMLEAAVRPIRAPRGELAAAGPHIDRAVGPAAAVLKVFDAVHGLEPPLLLPGAAGGDLPGYLAVLAQLEEARRFLAGNCGLAAQWLADIVEYLGDRDLADPRFLADLGVTLDGLKEPSGDLDGGLLAAALDILEAEFCRLLADHSAPLAMPKTGAAAAPSRVPAAAVQKLSLILDRLVANGRQDRCVAAYIDARGSVVSASLGALGLDYLCDPAQDAQALGPPVEMWGRHLEFVVRRLLESERQLCAKVFGQHKNAASECFAEVAALASVLDFLRFGRAVADAKKDPIKLQRLLEVFDSLNKLRLDFNRLFGGKACAEIQSQTRDLVKLLIDGAVEIFEELIVQVELQRSMPPPSDGGVPRLVNFVVEYCNRLLGDQYRPVLGQVLTIHRSWRKEVFNDRMLVDATIVPTYRSYLQNYGPLVEQEGSNGRYVRFTVDGMEKMLRGLRASK</sequence>
<name>A0A835AVE9_9POAL</name>
<dbReference type="InterPro" id="IPR046364">
    <property type="entry name" value="Exo70_C"/>
</dbReference>
<dbReference type="Gene3D" id="1.20.1280.170">
    <property type="entry name" value="Exocyst complex component Exo70"/>
    <property type="match status" value="4"/>
</dbReference>
<accession>A0A835AVE9</accession>
<gene>
    <name evidence="5" type="ORF">HU200_046485</name>
</gene>
<comment type="similarity">
    <text evidence="1">Belongs to the EXO70 family.</text>
</comment>
<keyword evidence="6" id="KW-1185">Reference proteome</keyword>
<comment type="caution">
    <text evidence="5">The sequence shown here is derived from an EMBL/GenBank/DDBJ whole genome shotgun (WGS) entry which is preliminary data.</text>
</comment>